<comment type="caution">
    <text evidence="1">The sequence shown here is derived from an EMBL/GenBank/DDBJ whole genome shotgun (WGS) entry which is preliminary data.</text>
</comment>
<protein>
    <submittedName>
        <fullName evidence="1">Uncharacterized protein</fullName>
    </submittedName>
</protein>
<dbReference type="EMBL" id="BPLR01021306">
    <property type="protein sequence ID" value="GIX88261.1"/>
    <property type="molecule type" value="Genomic_DNA"/>
</dbReference>
<dbReference type="Proteomes" id="UP001054945">
    <property type="component" value="Unassembled WGS sequence"/>
</dbReference>
<sequence length="77" mass="8693">MTAGCRISRITIPLTSNLENLQSWNISSLWWNTEAVNYANGTESASSSASIREMLQYNNSQQTSTLLEALKTFRDYL</sequence>
<dbReference type="AlphaFoldDB" id="A0AAV4NU10"/>
<proteinExistence type="predicted"/>
<name>A0AAV4NU10_CAEEX</name>
<reference evidence="1 2" key="1">
    <citation type="submission" date="2021-06" db="EMBL/GenBank/DDBJ databases">
        <title>Caerostris extrusa draft genome.</title>
        <authorList>
            <person name="Kono N."/>
            <person name="Arakawa K."/>
        </authorList>
    </citation>
    <scope>NUCLEOTIDE SEQUENCE [LARGE SCALE GENOMIC DNA]</scope>
</reference>
<accession>A0AAV4NU10</accession>
<organism evidence="1 2">
    <name type="scientific">Caerostris extrusa</name>
    <name type="common">Bark spider</name>
    <name type="synonym">Caerostris bankana</name>
    <dbReference type="NCBI Taxonomy" id="172846"/>
    <lineage>
        <taxon>Eukaryota</taxon>
        <taxon>Metazoa</taxon>
        <taxon>Ecdysozoa</taxon>
        <taxon>Arthropoda</taxon>
        <taxon>Chelicerata</taxon>
        <taxon>Arachnida</taxon>
        <taxon>Araneae</taxon>
        <taxon>Araneomorphae</taxon>
        <taxon>Entelegynae</taxon>
        <taxon>Araneoidea</taxon>
        <taxon>Araneidae</taxon>
        <taxon>Caerostris</taxon>
    </lineage>
</organism>
<keyword evidence="2" id="KW-1185">Reference proteome</keyword>
<gene>
    <name evidence="1" type="ORF">CEXT_144001</name>
</gene>
<evidence type="ECO:0000313" key="1">
    <source>
        <dbReference type="EMBL" id="GIX88261.1"/>
    </source>
</evidence>
<evidence type="ECO:0000313" key="2">
    <source>
        <dbReference type="Proteomes" id="UP001054945"/>
    </source>
</evidence>